<dbReference type="PANTHER" id="PTHR46720:SF3">
    <property type="entry name" value="FAD-BINDING DOMAIN-CONTAINING PROTEIN-RELATED"/>
    <property type="match status" value="1"/>
</dbReference>
<dbReference type="InterPro" id="IPR002938">
    <property type="entry name" value="FAD-bd"/>
</dbReference>
<dbReference type="PANTHER" id="PTHR46720">
    <property type="entry name" value="HYDROXYLASE, PUTATIVE (AFU_ORTHOLOGUE AFUA_3G01460)-RELATED"/>
    <property type="match status" value="1"/>
</dbReference>
<organism evidence="7 8">
    <name type="scientific">Lophium mytilinum</name>
    <dbReference type="NCBI Taxonomy" id="390894"/>
    <lineage>
        <taxon>Eukaryota</taxon>
        <taxon>Fungi</taxon>
        <taxon>Dikarya</taxon>
        <taxon>Ascomycota</taxon>
        <taxon>Pezizomycotina</taxon>
        <taxon>Dothideomycetes</taxon>
        <taxon>Pleosporomycetidae</taxon>
        <taxon>Mytilinidiales</taxon>
        <taxon>Mytilinidiaceae</taxon>
        <taxon>Lophium</taxon>
    </lineage>
</organism>
<keyword evidence="1" id="KW-0285">Flavoprotein</keyword>
<dbReference type="InterPro" id="IPR036188">
    <property type="entry name" value="FAD/NAD-bd_sf"/>
</dbReference>
<dbReference type="Proteomes" id="UP000799750">
    <property type="component" value="Unassembled WGS sequence"/>
</dbReference>
<reference evidence="7" key="1">
    <citation type="journal article" date="2020" name="Stud. Mycol.">
        <title>101 Dothideomycetes genomes: a test case for predicting lifestyles and emergence of pathogens.</title>
        <authorList>
            <person name="Haridas S."/>
            <person name="Albert R."/>
            <person name="Binder M."/>
            <person name="Bloem J."/>
            <person name="Labutti K."/>
            <person name="Salamov A."/>
            <person name="Andreopoulos B."/>
            <person name="Baker S."/>
            <person name="Barry K."/>
            <person name="Bills G."/>
            <person name="Bluhm B."/>
            <person name="Cannon C."/>
            <person name="Castanera R."/>
            <person name="Culley D."/>
            <person name="Daum C."/>
            <person name="Ezra D."/>
            <person name="Gonzalez J."/>
            <person name="Henrissat B."/>
            <person name="Kuo A."/>
            <person name="Liang C."/>
            <person name="Lipzen A."/>
            <person name="Lutzoni F."/>
            <person name="Magnuson J."/>
            <person name="Mondo S."/>
            <person name="Nolan M."/>
            <person name="Ohm R."/>
            <person name="Pangilinan J."/>
            <person name="Park H.-J."/>
            <person name="Ramirez L."/>
            <person name="Alfaro M."/>
            <person name="Sun H."/>
            <person name="Tritt A."/>
            <person name="Yoshinaga Y."/>
            <person name="Zwiers L.-H."/>
            <person name="Turgeon B."/>
            <person name="Goodwin S."/>
            <person name="Spatafora J."/>
            <person name="Crous P."/>
            <person name="Grigoriev I."/>
        </authorList>
    </citation>
    <scope>NUCLEOTIDE SEQUENCE</scope>
    <source>
        <strain evidence="7">CBS 269.34</strain>
    </source>
</reference>
<gene>
    <name evidence="7" type="ORF">BU16DRAFT_555580</name>
</gene>
<dbReference type="InterPro" id="IPR051104">
    <property type="entry name" value="FAD_monoxygenase"/>
</dbReference>
<evidence type="ECO:0000259" key="5">
    <source>
        <dbReference type="Pfam" id="PF01494"/>
    </source>
</evidence>
<protein>
    <submittedName>
        <fullName evidence="7">FAD/NAD(P)-binding domain-containing protein</fullName>
    </submittedName>
</protein>
<dbReference type="Pfam" id="PF20236">
    <property type="entry name" value="DUF6593"/>
    <property type="match status" value="1"/>
</dbReference>
<dbReference type="GO" id="GO:0071949">
    <property type="term" value="F:FAD binding"/>
    <property type="evidence" value="ECO:0007669"/>
    <property type="project" value="InterPro"/>
</dbReference>
<feature type="region of interest" description="Disordered" evidence="4">
    <location>
        <begin position="433"/>
        <end position="453"/>
    </location>
</feature>
<proteinExistence type="predicted"/>
<evidence type="ECO:0000313" key="8">
    <source>
        <dbReference type="Proteomes" id="UP000799750"/>
    </source>
</evidence>
<evidence type="ECO:0000313" key="7">
    <source>
        <dbReference type="EMBL" id="KAF2501073.1"/>
    </source>
</evidence>
<feature type="domain" description="FAD-binding" evidence="5">
    <location>
        <begin position="8"/>
        <end position="362"/>
    </location>
</feature>
<dbReference type="GO" id="GO:0016491">
    <property type="term" value="F:oxidoreductase activity"/>
    <property type="evidence" value="ECO:0007669"/>
    <property type="project" value="UniProtKB-KW"/>
</dbReference>
<dbReference type="AlphaFoldDB" id="A0A6A6RBF8"/>
<dbReference type="Gene3D" id="3.50.50.60">
    <property type="entry name" value="FAD/NAD(P)-binding domain"/>
    <property type="match status" value="1"/>
</dbReference>
<keyword evidence="8" id="KW-1185">Reference proteome</keyword>
<dbReference type="GO" id="GO:0044550">
    <property type="term" value="P:secondary metabolite biosynthetic process"/>
    <property type="evidence" value="ECO:0007669"/>
    <property type="project" value="TreeGrafter"/>
</dbReference>
<keyword evidence="3" id="KW-0560">Oxidoreductase</keyword>
<sequence length="677" mass="73280">MAHCMPVSVAIAGGGIGGLCLAIGLLQYPHLNVSIYEAAPEFREIGAGLALGPNAQRALACISPTAAEAFRRHATSNTSADFEKTWFEFRNGLQGADEVLGKCENATGQQTVHRAKFLAELVKLIPQGMAHFGKELVDINESGDQVLIHFADGTNASTDCLIGADGVHSATREHVVGEAQPAATPVFSGIVAYRGLIPMIQAQAKLGEFADDAYMWCGDGGMVMTYPIDFGKTLNVVAAHSGVKDWQAPSAVVPSSNEKLMEDFEGWSEVPTKVLELVENPTLWAMMDHLPAPCYNVGNIAMMGDAAHATTPFQGAGCGQAIEDALVLATLFRYVRYPEHIAPALAAYDAVRRPRSQKIVETSREAMELYGFTDGNDRSYRDRLITSSALPSYLRRRPRRIANYTALSKAFAPALRRRRRLAAMDTTYLPTYTPDQVQEDTRPEYTPSRPPSYRTVASMAQPTLQNSTRSQNAVAASRANEPTIYASRGPQAVAAQYNIYSEGGFTGRKSVTFTLPDKRTPAYFVDYRSGLADLLIRRVNSSGPVIGSVKYHHFTSRIDLAFGGKHKAEMSKDGVFTRRFLVELPAGPERQFYWKGTSDYGTSSLSGGGLKLEGAATGKVFAAFARSLRFSKDGQLNILIEGLDEQFLDQIVVSFIAMMEAERRRGGAGAAGGGGGA</sequence>
<evidence type="ECO:0000256" key="3">
    <source>
        <dbReference type="ARBA" id="ARBA00023002"/>
    </source>
</evidence>
<feature type="domain" description="DUF6593" evidence="6">
    <location>
        <begin position="521"/>
        <end position="664"/>
    </location>
</feature>
<evidence type="ECO:0000256" key="1">
    <source>
        <dbReference type="ARBA" id="ARBA00022630"/>
    </source>
</evidence>
<dbReference type="SUPFAM" id="SSF54373">
    <property type="entry name" value="FAD-linked reductases, C-terminal domain"/>
    <property type="match status" value="1"/>
</dbReference>
<dbReference type="OrthoDB" id="417877at2759"/>
<dbReference type="Pfam" id="PF01494">
    <property type="entry name" value="FAD_binding_3"/>
    <property type="match status" value="1"/>
</dbReference>
<dbReference type="InterPro" id="IPR046528">
    <property type="entry name" value="DUF6593"/>
</dbReference>
<dbReference type="EMBL" id="MU004182">
    <property type="protein sequence ID" value="KAF2501073.1"/>
    <property type="molecule type" value="Genomic_DNA"/>
</dbReference>
<evidence type="ECO:0000259" key="6">
    <source>
        <dbReference type="Pfam" id="PF20236"/>
    </source>
</evidence>
<dbReference type="SUPFAM" id="SSF51905">
    <property type="entry name" value="FAD/NAD(P)-binding domain"/>
    <property type="match status" value="1"/>
</dbReference>
<name>A0A6A6RBF8_9PEZI</name>
<keyword evidence="2" id="KW-0274">FAD</keyword>
<evidence type="ECO:0000256" key="2">
    <source>
        <dbReference type="ARBA" id="ARBA00022827"/>
    </source>
</evidence>
<accession>A0A6A6RBF8</accession>
<evidence type="ECO:0000256" key="4">
    <source>
        <dbReference type="SAM" id="MobiDB-lite"/>
    </source>
</evidence>
<dbReference type="PRINTS" id="PR00420">
    <property type="entry name" value="RNGMNOXGNASE"/>
</dbReference>